<feature type="domain" description="ChrB N-terminal" evidence="1">
    <location>
        <begin position="19"/>
        <end position="98"/>
    </location>
</feature>
<dbReference type="EMBL" id="JAQAGZ010000015">
    <property type="protein sequence ID" value="MCZ8515069.1"/>
    <property type="molecule type" value="Genomic_DNA"/>
</dbReference>
<reference evidence="2 3" key="1">
    <citation type="submission" date="2022-12" db="EMBL/GenBank/DDBJ databases">
        <title>Draft genome sequence of Paenibacillus sp. dW9.</title>
        <authorList>
            <person name="Choi E.-W."/>
            <person name="Kim D.-U."/>
        </authorList>
    </citation>
    <scope>NUCLEOTIDE SEQUENCE [LARGE SCALE GENOMIC DNA]</scope>
    <source>
        <strain evidence="3">dW9</strain>
    </source>
</reference>
<evidence type="ECO:0000313" key="3">
    <source>
        <dbReference type="Proteomes" id="UP001527882"/>
    </source>
</evidence>
<comment type="caution">
    <text evidence="2">The sequence shown here is derived from an EMBL/GenBank/DDBJ whole genome shotgun (WGS) entry which is preliminary data.</text>
</comment>
<protein>
    <submittedName>
        <fullName evidence="2">ChrB protein</fullName>
    </submittedName>
</protein>
<dbReference type="Pfam" id="PF20229">
    <property type="entry name" value="ChrB_N"/>
    <property type="match status" value="1"/>
</dbReference>
<dbReference type="Proteomes" id="UP001527882">
    <property type="component" value="Unassembled WGS sequence"/>
</dbReference>
<accession>A0ABT4QDZ0</accession>
<organism evidence="2 3">
    <name type="scientific">Paenibacillus gyeongsangnamensis</name>
    <dbReference type="NCBI Taxonomy" id="3388067"/>
    <lineage>
        <taxon>Bacteria</taxon>
        <taxon>Bacillati</taxon>
        <taxon>Bacillota</taxon>
        <taxon>Bacilli</taxon>
        <taxon>Bacillales</taxon>
        <taxon>Paenibacillaceae</taxon>
        <taxon>Paenibacillus</taxon>
    </lineage>
</organism>
<dbReference type="RefSeq" id="WP_269883597.1">
    <property type="nucleotide sequence ID" value="NZ_JAQAGZ010000015.1"/>
</dbReference>
<dbReference type="InterPro" id="IPR046858">
    <property type="entry name" value="ChrB_N"/>
</dbReference>
<proteinExistence type="predicted"/>
<evidence type="ECO:0000313" key="2">
    <source>
        <dbReference type="EMBL" id="MCZ8515069.1"/>
    </source>
</evidence>
<gene>
    <name evidence="2" type="ORF">O9H85_22130</name>
</gene>
<keyword evidence="3" id="KW-1185">Reference proteome</keyword>
<evidence type="ECO:0000259" key="1">
    <source>
        <dbReference type="Pfam" id="PF20229"/>
    </source>
</evidence>
<sequence>MHAWLLFVYKVPTKPTSNRVYVWRKLKKLGAILHHDAVWVLPSNTHTLEQFQWLAAEIKELKGEATLWESKLALSWQEEAVIQQFLSQVEPLYEEILSELEQEDADLTLLSKRYQQVRLQDYFQSDLGKIVRIKLLGARGGDSE</sequence>
<name>A0ABT4QDZ0_9BACL</name>